<sequence length="84" mass="9380">MPIKYVGCYEIDYTAERLRGCGSWGAYVAIFTQSPNPMHRYNVTSKQRVRADQLFATEAEAQEQAADAAQSLVASRQRKYSTGA</sequence>
<dbReference type="Proteomes" id="UP000092713">
    <property type="component" value="Unassembled WGS sequence"/>
</dbReference>
<evidence type="ECO:0008006" key="3">
    <source>
        <dbReference type="Google" id="ProtNLM"/>
    </source>
</evidence>
<gene>
    <name evidence="1" type="ORF">ASR47_100997</name>
</gene>
<reference evidence="1 2" key="1">
    <citation type="submission" date="2016-04" db="EMBL/GenBank/DDBJ databases">
        <title>Draft genome sequence of Janthinobacterium psychrotolerans sp. nov., isolated from freshwater sediments in Denmark.</title>
        <authorList>
            <person name="Gong X."/>
            <person name="Skrivergaard S."/>
            <person name="Korsgaard B.S."/>
            <person name="Schreiber L."/>
            <person name="Marshall I.P."/>
            <person name="Finster K."/>
            <person name="Schramm A."/>
        </authorList>
    </citation>
    <scope>NUCLEOTIDE SEQUENCE [LARGE SCALE GENOMIC DNA]</scope>
    <source>
        <strain evidence="1 2">S3-2</strain>
    </source>
</reference>
<organism evidence="1 2">
    <name type="scientific">Janthinobacterium psychrotolerans</name>
    <dbReference type="NCBI Taxonomy" id="1747903"/>
    <lineage>
        <taxon>Bacteria</taxon>
        <taxon>Pseudomonadati</taxon>
        <taxon>Pseudomonadota</taxon>
        <taxon>Betaproteobacteria</taxon>
        <taxon>Burkholderiales</taxon>
        <taxon>Oxalobacteraceae</taxon>
        <taxon>Janthinobacterium</taxon>
    </lineage>
</organism>
<protein>
    <recommendedName>
        <fullName evidence="3">AP2 domain-containing protein</fullName>
    </recommendedName>
</protein>
<keyword evidence="2" id="KW-1185">Reference proteome</keyword>
<dbReference type="EMBL" id="LOCQ01000054">
    <property type="protein sequence ID" value="OBV39282.1"/>
    <property type="molecule type" value="Genomic_DNA"/>
</dbReference>
<dbReference type="OrthoDB" id="8781131at2"/>
<dbReference type="RefSeq" id="WP_065308047.1">
    <property type="nucleotide sequence ID" value="NZ_LOCQ01000054.1"/>
</dbReference>
<evidence type="ECO:0000313" key="2">
    <source>
        <dbReference type="Proteomes" id="UP000092713"/>
    </source>
</evidence>
<proteinExistence type="predicted"/>
<name>A0A1A7C0L5_9BURK</name>
<accession>A0A1A7C0L5</accession>
<dbReference type="AlphaFoldDB" id="A0A1A7C0L5"/>
<evidence type="ECO:0000313" key="1">
    <source>
        <dbReference type="EMBL" id="OBV39282.1"/>
    </source>
</evidence>
<comment type="caution">
    <text evidence="1">The sequence shown here is derived from an EMBL/GenBank/DDBJ whole genome shotgun (WGS) entry which is preliminary data.</text>
</comment>